<evidence type="ECO:0000313" key="2">
    <source>
        <dbReference type="Proteomes" id="UP000499080"/>
    </source>
</evidence>
<dbReference type="AlphaFoldDB" id="A0A4Y2QVD7"/>
<reference evidence="1 2" key="1">
    <citation type="journal article" date="2019" name="Sci. Rep.">
        <title>Orb-weaving spider Araneus ventricosus genome elucidates the spidroin gene catalogue.</title>
        <authorList>
            <person name="Kono N."/>
            <person name="Nakamura H."/>
            <person name="Ohtoshi R."/>
            <person name="Moran D.A.P."/>
            <person name="Shinohara A."/>
            <person name="Yoshida Y."/>
            <person name="Fujiwara M."/>
            <person name="Mori M."/>
            <person name="Tomita M."/>
            <person name="Arakawa K."/>
        </authorList>
    </citation>
    <scope>NUCLEOTIDE SEQUENCE [LARGE SCALE GENOMIC DNA]</scope>
</reference>
<comment type="caution">
    <text evidence="1">The sequence shown here is derived from an EMBL/GenBank/DDBJ whole genome shotgun (WGS) entry which is preliminary data.</text>
</comment>
<dbReference type="Proteomes" id="UP000499080">
    <property type="component" value="Unassembled WGS sequence"/>
</dbReference>
<protein>
    <submittedName>
        <fullName evidence="1">Uncharacterized protein</fullName>
    </submittedName>
</protein>
<gene>
    <name evidence="1" type="ORF">AVEN_70791_1</name>
</gene>
<evidence type="ECO:0000313" key="1">
    <source>
        <dbReference type="EMBL" id="GBN67352.1"/>
    </source>
</evidence>
<proteinExistence type="predicted"/>
<accession>A0A4Y2QVD7</accession>
<organism evidence="1 2">
    <name type="scientific">Araneus ventricosus</name>
    <name type="common">Orbweaver spider</name>
    <name type="synonym">Epeira ventricosa</name>
    <dbReference type="NCBI Taxonomy" id="182803"/>
    <lineage>
        <taxon>Eukaryota</taxon>
        <taxon>Metazoa</taxon>
        <taxon>Ecdysozoa</taxon>
        <taxon>Arthropoda</taxon>
        <taxon>Chelicerata</taxon>
        <taxon>Arachnida</taxon>
        <taxon>Araneae</taxon>
        <taxon>Araneomorphae</taxon>
        <taxon>Entelegynae</taxon>
        <taxon>Araneoidea</taxon>
        <taxon>Araneidae</taxon>
        <taxon>Araneus</taxon>
    </lineage>
</organism>
<dbReference type="EMBL" id="BGPR01014942">
    <property type="protein sequence ID" value="GBN67352.1"/>
    <property type="molecule type" value="Genomic_DNA"/>
</dbReference>
<sequence length="88" mass="9201">MGPCRAVPAAAPPEVRFAQPPIADAEAPEVRFVPPRVQPSHSQAGIPCFLASVFPSIDSLVDSDEFAVLSVTIDGLSGGWKELVCGNN</sequence>
<keyword evidence="2" id="KW-1185">Reference proteome</keyword>
<name>A0A4Y2QVD7_ARAVE</name>